<feature type="domain" description="HpcH/HpaI aldolase/citrate lyase" evidence="7">
    <location>
        <begin position="4"/>
        <end position="235"/>
    </location>
</feature>
<evidence type="ECO:0000256" key="6">
    <source>
        <dbReference type="PIRSR" id="PIRSR015582-2"/>
    </source>
</evidence>
<dbReference type="PATRIC" id="fig|48936.3.peg.1651"/>
<comment type="cofactor">
    <cofactor evidence="1">
        <name>Mg(2+)</name>
        <dbReference type="ChEBI" id="CHEBI:18420"/>
    </cofactor>
</comment>
<keyword evidence="4 6" id="KW-0460">Magnesium</keyword>
<keyword evidence="3 6" id="KW-0479">Metal-binding</keyword>
<evidence type="ECO:0000256" key="4">
    <source>
        <dbReference type="ARBA" id="ARBA00022842"/>
    </source>
</evidence>
<proteinExistence type="inferred from homology"/>
<dbReference type="InterPro" id="IPR011206">
    <property type="entry name" value="Citrate_lyase_beta/mcl1/mcl2"/>
</dbReference>
<dbReference type="SUPFAM" id="SSF51621">
    <property type="entry name" value="Phosphoenolpyruvate/pyruvate domain"/>
    <property type="match status" value="1"/>
</dbReference>
<evidence type="ECO:0000313" key="9">
    <source>
        <dbReference type="Proteomes" id="UP000031338"/>
    </source>
</evidence>
<feature type="binding site" evidence="5">
    <location>
        <position position="70"/>
    </location>
    <ligand>
        <name>substrate</name>
    </ligand>
</feature>
<dbReference type="InterPro" id="IPR005000">
    <property type="entry name" value="Aldolase/citrate-lyase_domain"/>
</dbReference>
<feature type="binding site" evidence="5">
    <location>
        <position position="134"/>
    </location>
    <ligand>
        <name>substrate</name>
    </ligand>
</feature>
<dbReference type="PANTHER" id="PTHR32308:SF0">
    <property type="entry name" value="HPCH_HPAI ALDOLASE_CITRATE LYASE DOMAIN-CONTAINING PROTEIN"/>
    <property type="match status" value="1"/>
</dbReference>
<dbReference type="AlphaFoldDB" id="A0A0B8ZXL1"/>
<reference evidence="8 9" key="1">
    <citation type="submission" date="2014-10" db="EMBL/GenBank/DDBJ databases">
        <title>Draft genome sequence of Novosphingobium subterraneum DSM 12447.</title>
        <authorList>
            <person name="Gan H.M."/>
            <person name="Gan H.Y."/>
            <person name="Savka M.A."/>
        </authorList>
    </citation>
    <scope>NUCLEOTIDE SEQUENCE [LARGE SCALE GENOMIC DNA]</scope>
    <source>
        <strain evidence="8 9">DSM 12447</strain>
    </source>
</reference>
<protein>
    <submittedName>
        <fullName evidence="8">HpcH/HpaI aldolase</fullName>
    </submittedName>
</protein>
<sequence length="293" mass="32049">MPPRSWLFVPGDSDKKLGKAMTTGAHAVIVDLEDAVAPAAKPQARILARDWLAIHRQHVTENRPLARWVRINAIETGLWREDLAVVMAGAPDGVMLPKCEGPDQFRMVAAEIYELEQRNRLPNGATKILPLVSETARSALTIPLYVDEPMPRLAGLTWGAEDLSAVLGASRKRDAAGAWTDAFRFIRAQCLLVSHAKGVWAIDTLYDDFRDEEGTRRAAEAAKADGFTGMLAIHPSQVPIINAAFAPTEEELAEAHAIVALFSANPHAGTLQYNGRMVDQPHLRMARQLLGIS</sequence>
<dbReference type="PANTHER" id="PTHR32308">
    <property type="entry name" value="LYASE BETA SUBUNIT, PUTATIVE (AFU_ORTHOLOGUE AFUA_4G13030)-RELATED"/>
    <property type="match status" value="1"/>
</dbReference>
<comment type="caution">
    <text evidence="8">The sequence shown here is derived from an EMBL/GenBank/DDBJ whole genome shotgun (WGS) entry which is preliminary data.</text>
</comment>
<evidence type="ECO:0000256" key="1">
    <source>
        <dbReference type="ARBA" id="ARBA00001946"/>
    </source>
</evidence>
<dbReference type="GO" id="GO:0003824">
    <property type="term" value="F:catalytic activity"/>
    <property type="evidence" value="ECO:0007669"/>
    <property type="project" value="InterPro"/>
</dbReference>
<evidence type="ECO:0000256" key="2">
    <source>
        <dbReference type="ARBA" id="ARBA00005568"/>
    </source>
</evidence>
<feature type="binding site" evidence="6">
    <location>
        <position position="134"/>
    </location>
    <ligand>
        <name>Mg(2+)</name>
        <dbReference type="ChEBI" id="CHEBI:18420"/>
    </ligand>
</feature>
<evidence type="ECO:0000313" key="8">
    <source>
        <dbReference type="EMBL" id="KHS47850.1"/>
    </source>
</evidence>
<dbReference type="RefSeq" id="WP_052242195.1">
    <property type="nucleotide sequence ID" value="NZ_JRVC01000006.1"/>
</dbReference>
<dbReference type="Proteomes" id="UP000031338">
    <property type="component" value="Unassembled WGS sequence"/>
</dbReference>
<keyword evidence="9" id="KW-1185">Reference proteome</keyword>
<evidence type="ECO:0000259" key="7">
    <source>
        <dbReference type="Pfam" id="PF03328"/>
    </source>
</evidence>
<dbReference type="PIRSF" id="PIRSF015582">
    <property type="entry name" value="Cit_lyase_B"/>
    <property type="match status" value="1"/>
</dbReference>
<comment type="similarity">
    <text evidence="2">Belongs to the HpcH/HpaI aldolase family.</text>
</comment>
<dbReference type="EMBL" id="JRVC01000006">
    <property type="protein sequence ID" value="KHS47850.1"/>
    <property type="molecule type" value="Genomic_DNA"/>
</dbReference>
<dbReference type="GO" id="GO:0000287">
    <property type="term" value="F:magnesium ion binding"/>
    <property type="evidence" value="ECO:0007669"/>
    <property type="project" value="TreeGrafter"/>
</dbReference>
<evidence type="ECO:0000256" key="3">
    <source>
        <dbReference type="ARBA" id="ARBA00022723"/>
    </source>
</evidence>
<dbReference type="GO" id="GO:0006107">
    <property type="term" value="P:oxaloacetate metabolic process"/>
    <property type="evidence" value="ECO:0007669"/>
    <property type="project" value="TreeGrafter"/>
</dbReference>
<dbReference type="Gene3D" id="3.20.20.60">
    <property type="entry name" value="Phosphoenolpyruvate-binding domains"/>
    <property type="match status" value="1"/>
</dbReference>
<gene>
    <name evidence="8" type="ORF">NJ75_01647</name>
</gene>
<accession>A0A0B8ZXL1</accession>
<dbReference type="InterPro" id="IPR040442">
    <property type="entry name" value="Pyrv_kinase-like_dom_sf"/>
</dbReference>
<dbReference type="InterPro" id="IPR015813">
    <property type="entry name" value="Pyrv/PenolPyrv_kinase-like_dom"/>
</dbReference>
<evidence type="ECO:0000256" key="5">
    <source>
        <dbReference type="PIRSR" id="PIRSR015582-1"/>
    </source>
</evidence>
<dbReference type="Pfam" id="PF03328">
    <property type="entry name" value="HpcH_HpaI"/>
    <property type="match status" value="1"/>
</dbReference>
<organism evidence="8 9">
    <name type="scientific">Novosphingobium subterraneum</name>
    <dbReference type="NCBI Taxonomy" id="48936"/>
    <lineage>
        <taxon>Bacteria</taxon>
        <taxon>Pseudomonadati</taxon>
        <taxon>Pseudomonadota</taxon>
        <taxon>Alphaproteobacteria</taxon>
        <taxon>Sphingomonadales</taxon>
        <taxon>Sphingomonadaceae</taxon>
        <taxon>Novosphingobium</taxon>
    </lineage>
</organism>
<feature type="binding site" evidence="6">
    <location>
        <position position="162"/>
    </location>
    <ligand>
        <name>Mg(2+)</name>
        <dbReference type="ChEBI" id="CHEBI:18420"/>
    </ligand>
</feature>
<name>A0A0B8ZXL1_9SPHN</name>
<dbReference type="STRING" id="48936.NJ75_01647"/>